<feature type="compositionally biased region" description="Pro residues" evidence="1">
    <location>
        <begin position="334"/>
        <end position="343"/>
    </location>
</feature>
<feature type="compositionally biased region" description="Low complexity" evidence="1">
    <location>
        <begin position="389"/>
        <end position="403"/>
    </location>
</feature>
<feature type="region of interest" description="Disordered" evidence="1">
    <location>
        <begin position="416"/>
        <end position="524"/>
    </location>
</feature>
<feature type="compositionally biased region" description="Polar residues" evidence="1">
    <location>
        <begin position="352"/>
        <end position="365"/>
    </location>
</feature>
<organism evidence="2 3">
    <name type="scientific">Meyerozyma guilliermondii (strain ATCC 6260 / CBS 566 / DSM 6381 / JCM 1539 / NBRC 10279 / NRRL Y-324)</name>
    <name type="common">Yeast</name>
    <name type="synonym">Candida guilliermondii</name>
    <dbReference type="NCBI Taxonomy" id="294746"/>
    <lineage>
        <taxon>Eukaryota</taxon>
        <taxon>Fungi</taxon>
        <taxon>Dikarya</taxon>
        <taxon>Ascomycota</taxon>
        <taxon>Saccharomycotina</taxon>
        <taxon>Pichiomycetes</taxon>
        <taxon>Debaryomycetaceae</taxon>
        <taxon>Meyerozyma</taxon>
    </lineage>
</organism>
<feature type="compositionally biased region" description="Basic and acidic residues" evidence="1">
    <location>
        <begin position="1"/>
        <end position="10"/>
    </location>
</feature>
<dbReference type="AlphaFoldDB" id="A5DGF0"/>
<dbReference type="OMA" id="RPINHET"/>
<reference evidence="2 3" key="1">
    <citation type="journal article" date="2009" name="Nature">
        <title>Evolution of pathogenicity and sexual reproduction in eight Candida genomes.</title>
        <authorList>
            <person name="Butler G."/>
            <person name="Rasmussen M.D."/>
            <person name="Lin M.F."/>
            <person name="Santos M.A."/>
            <person name="Sakthikumar S."/>
            <person name="Munro C.A."/>
            <person name="Rheinbay E."/>
            <person name="Grabherr M."/>
            <person name="Forche A."/>
            <person name="Reedy J.L."/>
            <person name="Agrafioti I."/>
            <person name="Arnaud M.B."/>
            <person name="Bates S."/>
            <person name="Brown A.J."/>
            <person name="Brunke S."/>
            <person name="Costanzo M.C."/>
            <person name="Fitzpatrick D.A."/>
            <person name="de Groot P.W."/>
            <person name="Harris D."/>
            <person name="Hoyer L.L."/>
            <person name="Hube B."/>
            <person name="Klis F.M."/>
            <person name="Kodira C."/>
            <person name="Lennard N."/>
            <person name="Logue M.E."/>
            <person name="Martin R."/>
            <person name="Neiman A.M."/>
            <person name="Nikolaou E."/>
            <person name="Quail M.A."/>
            <person name="Quinn J."/>
            <person name="Santos M.C."/>
            <person name="Schmitzberger F.F."/>
            <person name="Sherlock G."/>
            <person name="Shah P."/>
            <person name="Silverstein K.A."/>
            <person name="Skrzypek M.S."/>
            <person name="Soll D."/>
            <person name="Staggs R."/>
            <person name="Stansfield I."/>
            <person name="Stumpf M.P."/>
            <person name="Sudbery P.E."/>
            <person name="Srikantha T."/>
            <person name="Zeng Q."/>
            <person name="Berman J."/>
            <person name="Berriman M."/>
            <person name="Heitman J."/>
            <person name="Gow N.A."/>
            <person name="Lorenz M.C."/>
            <person name="Birren B.W."/>
            <person name="Kellis M."/>
            <person name="Cuomo C.A."/>
        </authorList>
    </citation>
    <scope>NUCLEOTIDE SEQUENCE [LARGE SCALE GENOMIC DNA]</scope>
    <source>
        <strain evidence="3">ATCC 6260 / CBS 566 / DSM 6381 / JCM 1539 / NBRC 10279 / NRRL Y-324</strain>
    </source>
</reference>
<feature type="compositionally biased region" description="Low complexity" evidence="1">
    <location>
        <begin position="462"/>
        <end position="483"/>
    </location>
</feature>
<feature type="compositionally biased region" description="Basic residues" evidence="1">
    <location>
        <begin position="447"/>
        <end position="461"/>
    </location>
</feature>
<feature type="region of interest" description="Disordered" evidence="1">
    <location>
        <begin position="1"/>
        <end position="403"/>
    </location>
</feature>
<feature type="compositionally biased region" description="Basic and acidic residues" evidence="1">
    <location>
        <begin position="92"/>
        <end position="110"/>
    </location>
</feature>
<feature type="compositionally biased region" description="Polar residues" evidence="1">
    <location>
        <begin position="378"/>
        <end position="388"/>
    </location>
</feature>
<gene>
    <name evidence="2" type="ORF">PGUG_02351</name>
</gene>
<feature type="compositionally biased region" description="Basic and acidic residues" evidence="1">
    <location>
        <begin position="165"/>
        <end position="176"/>
    </location>
</feature>
<dbReference type="InParanoid" id="A5DGF0"/>
<dbReference type="VEuPathDB" id="FungiDB:PGUG_02351"/>
<keyword evidence="3" id="KW-1185">Reference proteome</keyword>
<dbReference type="EMBL" id="CH408157">
    <property type="protein sequence ID" value="EDK38253.2"/>
    <property type="molecule type" value="Genomic_DNA"/>
</dbReference>
<proteinExistence type="predicted"/>
<dbReference type="Proteomes" id="UP000001997">
    <property type="component" value="Unassembled WGS sequence"/>
</dbReference>
<protein>
    <submittedName>
        <fullName evidence="2">Uncharacterized protein</fullName>
    </submittedName>
</protein>
<dbReference type="HOGENOM" id="CLU_519815_0_0_1"/>
<dbReference type="KEGG" id="pgu:PGUG_02351"/>
<accession>A5DGF0</accession>
<dbReference type="GeneID" id="5126856"/>
<dbReference type="OrthoDB" id="6375767at2759"/>
<evidence type="ECO:0000313" key="3">
    <source>
        <dbReference type="Proteomes" id="UP000001997"/>
    </source>
</evidence>
<feature type="compositionally biased region" description="Basic and acidic residues" evidence="1">
    <location>
        <begin position="203"/>
        <end position="230"/>
    </location>
</feature>
<sequence length="524" mass="56495">MTSLYSHKEGSPPPLPSRRQQAPPKPPKLPQRRYQNDEEEAPPLPRRSQSPFEVNLVTPVIRKREPPIKPKASKPTLNAEKRPQYGANDTKVVNDDRKLKTNESDAETTKKTFNNTSFGTKPATKYKSFLDLEQQIKTGQRIGESNEKTPKPTAPKKPAKIAHTPSEEQKPEKATKEPANGPLKGPGFIAKSFTKITSPARASETEKPIDSENFRGSEPPESKEPPKEPVKGPGFIAMSFTKESLPHKPRPHVGPKPDIKESSTSQPSETTEQKPPKPKPRIGAKPPSKTSEAPTAEKGPGFIVMPFTKVAAPSNQERPSKPQPLTSKSQPLAPKTPPKPSKPASPAALKTRSISIGASAPTNTEAIGALSRLKPTKPVQNSSKHITLNENKSSDSVNSKSSLSFNDHLSSLLKTNTLPSLSAAEKPQPPQRSTTLPDITGPAKITHANKKRAKGPKRRLPGKSSSNTSKGSISSLSSTPTLSQKAPLATLKKTSPVVKKTPPPVNKASKPKVASKPDPIVVNN</sequence>
<dbReference type="RefSeq" id="XP_001484622.2">
    <property type="nucleotide sequence ID" value="XM_001484572.1"/>
</dbReference>
<feature type="compositionally biased region" description="Low complexity" evidence="1">
    <location>
        <begin position="490"/>
        <end position="500"/>
    </location>
</feature>
<name>A5DGF0_PICGU</name>
<evidence type="ECO:0000313" key="2">
    <source>
        <dbReference type="EMBL" id="EDK38253.2"/>
    </source>
</evidence>
<feature type="compositionally biased region" description="Polar residues" evidence="1">
    <location>
        <begin position="313"/>
        <end position="330"/>
    </location>
</feature>
<evidence type="ECO:0000256" key="1">
    <source>
        <dbReference type="SAM" id="MobiDB-lite"/>
    </source>
</evidence>
<dbReference type="STRING" id="294746.A5DGF0"/>